<dbReference type="EC" id="3.5.1.88" evidence="4"/>
<dbReference type="Proteomes" id="UP000027148">
    <property type="component" value="Chromosome"/>
</dbReference>
<name>A0A068DWJ1_9FLAO</name>
<dbReference type="RefSeq" id="WP_038436089.1">
    <property type="nucleotide sequence ID" value="NZ_CP006873.1"/>
</dbReference>
<dbReference type="GO" id="GO:0006412">
    <property type="term" value="P:translation"/>
    <property type="evidence" value="ECO:0007669"/>
    <property type="project" value="UniProtKB-UniRule"/>
</dbReference>
<dbReference type="HAMAP" id="MF_00163">
    <property type="entry name" value="Pep_deformylase"/>
    <property type="match status" value="1"/>
</dbReference>
<dbReference type="InterPro" id="IPR023635">
    <property type="entry name" value="Peptide_deformylase"/>
</dbReference>
<gene>
    <name evidence="4 5" type="primary">def</name>
    <name evidence="5" type="ORF">FNIIJ_075</name>
</gene>
<dbReference type="HOGENOM" id="CLU_061901_2_0_10"/>
<dbReference type="PANTHER" id="PTHR10458:SF22">
    <property type="entry name" value="PEPTIDE DEFORMYLASE"/>
    <property type="match status" value="1"/>
</dbReference>
<comment type="similarity">
    <text evidence="1 4">Belongs to the polypeptide deformylase family.</text>
</comment>
<accession>A0A068DWJ1</accession>
<keyword evidence="6" id="KW-1185">Reference proteome</keyword>
<keyword evidence="2 4" id="KW-0479">Metal-binding</keyword>
<dbReference type="EMBL" id="CP006873">
    <property type="protein sequence ID" value="AID37378.1"/>
    <property type="molecule type" value="Genomic_DNA"/>
</dbReference>
<dbReference type="CDD" id="cd00487">
    <property type="entry name" value="Pep_deformylase"/>
    <property type="match status" value="1"/>
</dbReference>
<proteinExistence type="inferred from homology"/>
<dbReference type="PANTHER" id="PTHR10458">
    <property type="entry name" value="PEPTIDE DEFORMYLASE"/>
    <property type="match status" value="1"/>
</dbReference>
<feature type="binding site" evidence="4">
    <location>
        <position position="95"/>
    </location>
    <ligand>
        <name>Fe cation</name>
        <dbReference type="ChEBI" id="CHEBI:24875"/>
    </ligand>
</feature>
<dbReference type="Gene3D" id="3.90.45.10">
    <property type="entry name" value="Peptide deformylase"/>
    <property type="match status" value="1"/>
</dbReference>
<dbReference type="OrthoDB" id="9784988at2"/>
<dbReference type="InterPro" id="IPR036821">
    <property type="entry name" value="Peptide_deformylase_sf"/>
</dbReference>
<feature type="binding site" evidence="4">
    <location>
        <position position="141"/>
    </location>
    <ligand>
        <name>Fe cation</name>
        <dbReference type="ChEBI" id="CHEBI:24875"/>
    </ligand>
</feature>
<feature type="binding site" evidence="4">
    <location>
        <position position="137"/>
    </location>
    <ligand>
        <name>Fe cation</name>
        <dbReference type="ChEBI" id="CHEBI:24875"/>
    </ligand>
</feature>
<dbReference type="Pfam" id="PF01327">
    <property type="entry name" value="Pep_deformylase"/>
    <property type="match status" value="1"/>
</dbReference>
<evidence type="ECO:0000256" key="4">
    <source>
        <dbReference type="HAMAP-Rule" id="MF_00163"/>
    </source>
</evidence>
<sequence>MMLPISLYGDPVLRKKCKKVETSFLKIQKIINKMFMTMYQANGIGLAAPQVGLSIQLFIVDISLLTERESSFKEIFINPKIRKAHIDLWKYKEGCLSIPKIIENVVRPKKIEIEYYNEHWEKCKETLHGIEARVVQHEYDHLNGKLFIDYLPSFKRNLIKKNL</sequence>
<comment type="function">
    <text evidence="4">Removes the formyl group from the N-terminal Met of newly synthesized proteins. Requires at least a dipeptide for an efficient rate of reaction. N-terminal L-methionine is a prerequisite for activity but the enzyme has broad specificity at other positions.</text>
</comment>
<comment type="cofactor">
    <cofactor evidence="4">
        <name>Fe(2+)</name>
        <dbReference type="ChEBI" id="CHEBI:29033"/>
    </cofactor>
    <text evidence="4">Binds 1 Fe(2+) ion.</text>
</comment>
<protein>
    <recommendedName>
        <fullName evidence="4">Peptide deformylase</fullName>
        <shortName evidence="4">PDF</shortName>
        <ecNumber evidence="4">3.5.1.88</ecNumber>
    </recommendedName>
    <alternativeName>
        <fullName evidence="4">Polypeptide deformylase</fullName>
    </alternativeName>
</protein>
<dbReference type="NCBIfam" id="NF001159">
    <property type="entry name" value="PRK00150.1-3"/>
    <property type="match status" value="1"/>
</dbReference>
<dbReference type="KEGG" id="elv:FNIIJ_075"/>
<dbReference type="PRINTS" id="PR01576">
    <property type="entry name" value="PDEFORMYLASE"/>
</dbReference>
<dbReference type="NCBIfam" id="TIGR00079">
    <property type="entry name" value="pept_deformyl"/>
    <property type="match status" value="1"/>
</dbReference>
<evidence type="ECO:0000313" key="6">
    <source>
        <dbReference type="Proteomes" id="UP000027148"/>
    </source>
</evidence>
<dbReference type="PIRSF" id="PIRSF004749">
    <property type="entry name" value="Pep_def"/>
    <property type="match status" value="1"/>
</dbReference>
<dbReference type="GO" id="GO:0046872">
    <property type="term" value="F:metal ion binding"/>
    <property type="evidence" value="ECO:0007669"/>
    <property type="project" value="UniProtKB-KW"/>
</dbReference>
<evidence type="ECO:0000256" key="1">
    <source>
        <dbReference type="ARBA" id="ARBA00010759"/>
    </source>
</evidence>
<keyword evidence="4" id="KW-0648">Protein biosynthesis</keyword>
<evidence type="ECO:0000313" key="5">
    <source>
        <dbReference type="EMBL" id="AID37378.1"/>
    </source>
</evidence>
<dbReference type="SUPFAM" id="SSF56420">
    <property type="entry name" value="Peptide deformylase"/>
    <property type="match status" value="1"/>
</dbReference>
<keyword evidence="3 4" id="KW-0378">Hydrolase</keyword>
<comment type="catalytic activity">
    <reaction evidence="4">
        <text>N-terminal N-formyl-L-methionyl-[peptide] + H2O = N-terminal L-methionyl-[peptide] + formate</text>
        <dbReference type="Rhea" id="RHEA:24420"/>
        <dbReference type="Rhea" id="RHEA-COMP:10639"/>
        <dbReference type="Rhea" id="RHEA-COMP:10640"/>
        <dbReference type="ChEBI" id="CHEBI:15377"/>
        <dbReference type="ChEBI" id="CHEBI:15740"/>
        <dbReference type="ChEBI" id="CHEBI:49298"/>
        <dbReference type="ChEBI" id="CHEBI:64731"/>
        <dbReference type="EC" id="3.5.1.88"/>
    </reaction>
</comment>
<reference evidence="5 6" key="1">
    <citation type="journal article" date="2014" name="Genome Biol. Evol.">
        <title>Genome sequence of "Candidatus Walczuchella monophlebidarum" the flavobacterial endosymbiont of Llaveia axin axin (Hemiptera: Coccoidea: Monophlebidae).</title>
        <authorList>
            <person name="Rosas-Perez T."/>
            <person name="Rosenblueth M."/>
            <person name="Rincon-Rosales R."/>
            <person name="Mora J."/>
            <person name="Martinez-Romero E."/>
        </authorList>
    </citation>
    <scope>NUCLEOTIDE SEQUENCE [LARGE SCALE GENOMIC DNA]</scope>
    <source>
        <strain evidence="5">FNIIJ</strain>
    </source>
</reference>
<dbReference type="STRING" id="1415657.FNIIJ_075"/>
<feature type="active site" evidence="4">
    <location>
        <position position="138"/>
    </location>
</feature>
<keyword evidence="4" id="KW-0408">Iron</keyword>
<evidence type="ECO:0000256" key="3">
    <source>
        <dbReference type="ARBA" id="ARBA00022801"/>
    </source>
</evidence>
<evidence type="ECO:0000256" key="2">
    <source>
        <dbReference type="ARBA" id="ARBA00022723"/>
    </source>
</evidence>
<organism evidence="5 6">
    <name type="scientific">Candidatus Walczuchella monophlebidarum</name>
    <dbReference type="NCBI Taxonomy" id="1415657"/>
    <lineage>
        <taxon>Bacteria</taxon>
        <taxon>Pseudomonadati</taxon>
        <taxon>Bacteroidota</taxon>
        <taxon>Flavobacteriia</taxon>
        <taxon>Flavobacteriales</taxon>
        <taxon>Candidatus Walczuchella</taxon>
    </lineage>
</organism>
<dbReference type="AlphaFoldDB" id="A0A068DWJ1"/>
<dbReference type="GO" id="GO:0042586">
    <property type="term" value="F:peptide deformylase activity"/>
    <property type="evidence" value="ECO:0007669"/>
    <property type="project" value="UniProtKB-UniRule"/>
</dbReference>